<sequence>MNVTIDLVADAASMVWGERAKGASQVVDVPGRGVRLLLSAAGDVVGVEVLGWSQRTADPSEVAVRVAGVAEILDDSDPLAVALAELDAAPQVPVGKPVDEHGQPMLGVREAAELIGKDRSWIIRQLNAGALRGRKIGSEWWIAKDWAIEYRDRTGPAPTARLAH</sequence>
<dbReference type="RefSeq" id="WP_090478887.1">
    <property type="nucleotide sequence ID" value="NZ_LT629710.1"/>
</dbReference>
<evidence type="ECO:0000313" key="2">
    <source>
        <dbReference type="Proteomes" id="UP000198741"/>
    </source>
</evidence>
<protein>
    <recommendedName>
        <fullName evidence="3">DNA binding domain-containing protein, excisionase family</fullName>
    </recommendedName>
</protein>
<dbReference type="AlphaFoldDB" id="A0A1H0RW54"/>
<name>A0A1H0RW54_9ACTN</name>
<keyword evidence="2" id="KW-1185">Reference proteome</keyword>
<organism evidence="1 2">
    <name type="scientific">Nakamurella panacisegetis</name>
    <dbReference type="NCBI Taxonomy" id="1090615"/>
    <lineage>
        <taxon>Bacteria</taxon>
        <taxon>Bacillati</taxon>
        <taxon>Actinomycetota</taxon>
        <taxon>Actinomycetes</taxon>
        <taxon>Nakamurellales</taxon>
        <taxon>Nakamurellaceae</taxon>
        <taxon>Nakamurella</taxon>
    </lineage>
</organism>
<dbReference type="STRING" id="1090615.SAMN04515671_3776"/>
<evidence type="ECO:0008006" key="3">
    <source>
        <dbReference type="Google" id="ProtNLM"/>
    </source>
</evidence>
<dbReference type="EMBL" id="LT629710">
    <property type="protein sequence ID" value="SDP33640.1"/>
    <property type="molecule type" value="Genomic_DNA"/>
</dbReference>
<reference evidence="1 2" key="1">
    <citation type="submission" date="2016-10" db="EMBL/GenBank/DDBJ databases">
        <authorList>
            <person name="de Groot N.N."/>
        </authorList>
    </citation>
    <scope>NUCLEOTIDE SEQUENCE [LARGE SCALE GENOMIC DNA]</scope>
    <source>
        <strain evidence="2">P4-7,KCTC 19426,CECT 7604</strain>
    </source>
</reference>
<accession>A0A1H0RW54</accession>
<evidence type="ECO:0000313" key="1">
    <source>
        <dbReference type="EMBL" id="SDP33640.1"/>
    </source>
</evidence>
<dbReference type="Proteomes" id="UP000198741">
    <property type="component" value="Chromosome I"/>
</dbReference>
<proteinExistence type="predicted"/>
<dbReference type="OrthoDB" id="9764015at2"/>
<gene>
    <name evidence="1" type="ORF">SAMN04515671_3776</name>
</gene>